<feature type="region of interest" description="Disordered" evidence="1">
    <location>
        <begin position="1"/>
        <end position="99"/>
    </location>
</feature>
<sequence length="99" mass="10395">MEETGEVKDVGPEEHATRRARPEWEAEEPLEWGGDGLEAVDGWDWAERNPSAFGEDEREEGVEGEGGGDVEGDGGEEEGPGGAEGLGVAPAEVEDGGML</sequence>
<organism evidence="2 3">
    <name type="scientific">Hibiscus sabdariffa</name>
    <name type="common">roselle</name>
    <dbReference type="NCBI Taxonomy" id="183260"/>
    <lineage>
        <taxon>Eukaryota</taxon>
        <taxon>Viridiplantae</taxon>
        <taxon>Streptophyta</taxon>
        <taxon>Embryophyta</taxon>
        <taxon>Tracheophyta</taxon>
        <taxon>Spermatophyta</taxon>
        <taxon>Magnoliopsida</taxon>
        <taxon>eudicotyledons</taxon>
        <taxon>Gunneridae</taxon>
        <taxon>Pentapetalae</taxon>
        <taxon>rosids</taxon>
        <taxon>malvids</taxon>
        <taxon>Malvales</taxon>
        <taxon>Malvaceae</taxon>
        <taxon>Malvoideae</taxon>
        <taxon>Hibiscus</taxon>
    </lineage>
</organism>
<keyword evidence="3" id="KW-1185">Reference proteome</keyword>
<proteinExistence type="predicted"/>
<feature type="compositionally biased region" description="Acidic residues" evidence="1">
    <location>
        <begin position="54"/>
        <end position="79"/>
    </location>
</feature>
<dbReference type="EMBL" id="JBBPBM010000008">
    <property type="protein sequence ID" value="KAK8572538.1"/>
    <property type="molecule type" value="Genomic_DNA"/>
</dbReference>
<name>A0ABR2F695_9ROSI</name>
<dbReference type="Proteomes" id="UP001472677">
    <property type="component" value="Unassembled WGS sequence"/>
</dbReference>
<gene>
    <name evidence="2" type="ORF">V6N12_028591</name>
</gene>
<protein>
    <submittedName>
        <fullName evidence="2">Uncharacterized protein</fullName>
    </submittedName>
</protein>
<comment type="caution">
    <text evidence="2">The sequence shown here is derived from an EMBL/GenBank/DDBJ whole genome shotgun (WGS) entry which is preliminary data.</text>
</comment>
<evidence type="ECO:0000313" key="2">
    <source>
        <dbReference type="EMBL" id="KAK8572538.1"/>
    </source>
</evidence>
<evidence type="ECO:0000256" key="1">
    <source>
        <dbReference type="SAM" id="MobiDB-lite"/>
    </source>
</evidence>
<evidence type="ECO:0000313" key="3">
    <source>
        <dbReference type="Proteomes" id="UP001472677"/>
    </source>
</evidence>
<accession>A0ABR2F695</accession>
<feature type="compositionally biased region" description="Basic and acidic residues" evidence="1">
    <location>
        <begin position="1"/>
        <end position="24"/>
    </location>
</feature>
<reference evidence="2 3" key="1">
    <citation type="journal article" date="2024" name="G3 (Bethesda)">
        <title>Genome assembly of Hibiscus sabdariffa L. provides insights into metabolisms of medicinal natural products.</title>
        <authorList>
            <person name="Kim T."/>
        </authorList>
    </citation>
    <scope>NUCLEOTIDE SEQUENCE [LARGE SCALE GENOMIC DNA]</scope>
    <source>
        <strain evidence="2">TK-2024</strain>
        <tissue evidence="2">Old leaves</tissue>
    </source>
</reference>